<keyword evidence="3 4" id="KW-0378">Hydrolase</keyword>
<dbReference type="Gene3D" id="3.20.20.80">
    <property type="entry name" value="Glycosidases"/>
    <property type="match status" value="1"/>
</dbReference>
<evidence type="ECO:0000256" key="3">
    <source>
        <dbReference type="ARBA" id="ARBA00022801"/>
    </source>
</evidence>
<dbReference type="InterPro" id="IPR013780">
    <property type="entry name" value="Glyco_hydro_b"/>
</dbReference>
<evidence type="ECO:0000256" key="4">
    <source>
        <dbReference type="RuleBase" id="RU361188"/>
    </source>
</evidence>
<keyword evidence="8" id="KW-1185">Reference proteome</keyword>
<dbReference type="RefSeq" id="WP_169606520.1">
    <property type="nucleotide sequence ID" value="NZ_CP051682.1"/>
</dbReference>
<evidence type="ECO:0000313" key="7">
    <source>
        <dbReference type="EMBL" id="QJD95512.1"/>
    </source>
</evidence>
<feature type="domain" description="Glycosyl hydrolase family 30 beta sandwich" evidence="6">
    <location>
        <begin position="430"/>
        <end position="489"/>
    </location>
</feature>
<dbReference type="AlphaFoldDB" id="A0A7L5DWP2"/>
<reference evidence="7 8" key="1">
    <citation type="submission" date="2020-04" db="EMBL/GenBank/DDBJ databases">
        <title>Genome sequencing of novel species.</title>
        <authorList>
            <person name="Heo J."/>
            <person name="Kim S.-J."/>
            <person name="Kim J.-S."/>
            <person name="Hong S.-B."/>
            <person name="Kwon S.-W."/>
        </authorList>
    </citation>
    <scope>NUCLEOTIDE SEQUENCE [LARGE SCALE GENOMIC DNA]</scope>
    <source>
        <strain evidence="7 8">F39-2</strain>
    </source>
</reference>
<sequence>MKIKNLKYLGFIGCLTVLLGAGISCKKGSSTDTTPTTGAGNGTSTVTPVKTDVNMWLTQSDQTILFQKQNISLLFGTTTNSNPTIEVDTTQTYQPIDGFGFTLTGGSASLINSLSSTQQNTLLKELFAADTTNIGISYLRISIGASDLSASVYTYDEITSNATSDLNLQYFSIDKERTDLIPVLKKIIAINPSIKILACPWTAPTWMKTNGLFKGGSLKTEYYDVYAKYFVKYIQAMKAEGITIDAITPQNEPLNEYNNPAMLMQATEQANFIKNNLGPQFKAAGLTTKIIAYDHNTDHTEYPLAIFADAGANAYVDGSAFHLYAGSIDALTSVHNSYPAKNIYFTEQYTASTSNFSGDLQWHVQNLIIGATRNWSRNVLEWNLASDPSYGPHTDGGCSTCKGALTINNGYVRNVSYYIIAHASKFVRPGSVRIGSAIVGNLQNVAFKTPEGKKVLIVLNSGSTSQSFNIKFNNKAVATSLNGGAVATYTW</sequence>
<dbReference type="InterPro" id="IPR017853">
    <property type="entry name" value="GH"/>
</dbReference>
<dbReference type="PROSITE" id="PS51257">
    <property type="entry name" value="PROKAR_LIPOPROTEIN"/>
    <property type="match status" value="1"/>
</dbReference>
<dbReference type="PANTHER" id="PTHR11069:SF23">
    <property type="entry name" value="LYSOSOMAL ACID GLUCOSYLCERAMIDASE"/>
    <property type="match status" value="1"/>
</dbReference>
<protein>
    <submittedName>
        <fullName evidence="7">Glucosylceramidase</fullName>
    </submittedName>
</protein>
<dbReference type="InterPro" id="IPR033453">
    <property type="entry name" value="Glyco_hydro_30_TIM-barrel"/>
</dbReference>
<dbReference type="GO" id="GO:0006680">
    <property type="term" value="P:glucosylceramide catabolic process"/>
    <property type="evidence" value="ECO:0007669"/>
    <property type="project" value="TreeGrafter"/>
</dbReference>
<dbReference type="GO" id="GO:0004348">
    <property type="term" value="F:glucosylceramidase activity"/>
    <property type="evidence" value="ECO:0007669"/>
    <property type="project" value="InterPro"/>
</dbReference>
<evidence type="ECO:0000256" key="1">
    <source>
        <dbReference type="ARBA" id="ARBA00005382"/>
    </source>
</evidence>
<dbReference type="Pfam" id="PF17189">
    <property type="entry name" value="Glyco_hydro_30C"/>
    <property type="match status" value="1"/>
</dbReference>
<name>A0A7L5DWP2_9SPHI</name>
<dbReference type="Proteomes" id="UP000503278">
    <property type="component" value="Chromosome"/>
</dbReference>
<dbReference type="KEGG" id="mrob:HH214_06315"/>
<evidence type="ECO:0000259" key="5">
    <source>
        <dbReference type="Pfam" id="PF02055"/>
    </source>
</evidence>
<accession>A0A7L5DWP2</accession>
<dbReference type="InterPro" id="IPR033452">
    <property type="entry name" value="GH30_C"/>
</dbReference>
<feature type="domain" description="Glycosyl hydrolase family 30 TIM-barrel" evidence="5">
    <location>
        <begin position="96"/>
        <end position="427"/>
    </location>
</feature>
<dbReference type="Pfam" id="PF02055">
    <property type="entry name" value="Glyco_hydro_30"/>
    <property type="match status" value="1"/>
</dbReference>
<dbReference type="GO" id="GO:0016020">
    <property type="term" value="C:membrane"/>
    <property type="evidence" value="ECO:0007669"/>
    <property type="project" value="GOC"/>
</dbReference>
<dbReference type="InterPro" id="IPR001139">
    <property type="entry name" value="Glyco_hydro_30"/>
</dbReference>
<evidence type="ECO:0000256" key="2">
    <source>
        <dbReference type="ARBA" id="ARBA00022729"/>
    </source>
</evidence>
<proteinExistence type="inferred from homology"/>
<comment type="similarity">
    <text evidence="1 4">Belongs to the glycosyl hydrolase 30 family.</text>
</comment>
<dbReference type="PANTHER" id="PTHR11069">
    <property type="entry name" value="GLUCOSYLCERAMIDASE"/>
    <property type="match status" value="1"/>
</dbReference>
<dbReference type="SUPFAM" id="SSF51445">
    <property type="entry name" value="(Trans)glycosidases"/>
    <property type="match status" value="1"/>
</dbReference>
<evidence type="ECO:0000313" key="8">
    <source>
        <dbReference type="Proteomes" id="UP000503278"/>
    </source>
</evidence>
<organism evidence="7 8">
    <name type="scientific">Mucilaginibacter robiniae</name>
    <dbReference type="NCBI Taxonomy" id="2728022"/>
    <lineage>
        <taxon>Bacteria</taxon>
        <taxon>Pseudomonadati</taxon>
        <taxon>Bacteroidota</taxon>
        <taxon>Sphingobacteriia</taxon>
        <taxon>Sphingobacteriales</taxon>
        <taxon>Sphingobacteriaceae</taxon>
        <taxon>Mucilaginibacter</taxon>
    </lineage>
</organism>
<gene>
    <name evidence="7" type="ORF">HH214_06315</name>
</gene>
<dbReference type="Gene3D" id="2.60.40.1180">
    <property type="entry name" value="Golgi alpha-mannosidase II"/>
    <property type="match status" value="1"/>
</dbReference>
<keyword evidence="2" id="KW-0732">Signal</keyword>
<dbReference type="EMBL" id="CP051682">
    <property type="protein sequence ID" value="QJD95512.1"/>
    <property type="molecule type" value="Genomic_DNA"/>
</dbReference>
<evidence type="ECO:0000259" key="6">
    <source>
        <dbReference type="Pfam" id="PF17189"/>
    </source>
</evidence>
<keyword evidence="4" id="KW-0326">Glycosidase</keyword>